<evidence type="ECO:0000259" key="3">
    <source>
        <dbReference type="Pfam" id="PF00460"/>
    </source>
</evidence>
<gene>
    <name evidence="6" type="ORF">J41TS12_01000</name>
</gene>
<comment type="caution">
    <text evidence="6">The sequence shown here is derived from an EMBL/GenBank/DDBJ whole genome shotgun (WGS) entry which is preliminary data.</text>
</comment>
<dbReference type="Pfam" id="PF06429">
    <property type="entry name" value="Flg_bbr_C"/>
    <property type="match status" value="1"/>
</dbReference>
<dbReference type="InterPro" id="IPR037925">
    <property type="entry name" value="FlgE/F/G-like"/>
</dbReference>
<comment type="similarity">
    <text evidence="1 2">Belongs to the flagella basal body rod proteins family.</text>
</comment>
<evidence type="ECO:0000256" key="2">
    <source>
        <dbReference type="RuleBase" id="RU362116"/>
    </source>
</evidence>
<dbReference type="SUPFAM" id="SSF117143">
    <property type="entry name" value="Flagellar hook protein flgE"/>
    <property type="match status" value="1"/>
</dbReference>
<dbReference type="Proteomes" id="UP000681162">
    <property type="component" value="Unassembled WGS sequence"/>
</dbReference>
<protein>
    <submittedName>
        <fullName evidence="6">Flagellar basal body rod protein FlgG</fullName>
    </submittedName>
</protein>
<evidence type="ECO:0000256" key="1">
    <source>
        <dbReference type="ARBA" id="ARBA00009677"/>
    </source>
</evidence>
<evidence type="ECO:0000313" key="6">
    <source>
        <dbReference type="EMBL" id="GIO35239.1"/>
    </source>
</evidence>
<feature type="domain" description="Flagellar basal-body/hook protein C-terminal" evidence="4">
    <location>
        <begin position="230"/>
        <end position="275"/>
    </location>
</feature>
<proteinExistence type="inferred from homology"/>
<dbReference type="InterPro" id="IPR053967">
    <property type="entry name" value="LlgE_F_G-like_D1"/>
</dbReference>
<dbReference type="GO" id="GO:0071978">
    <property type="term" value="P:bacterial-type flagellum-dependent swarming motility"/>
    <property type="evidence" value="ECO:0007669"/>
    <property type="project" value="TreeGrafter"/>
</dbReference>
<evidence type="ECO:0000313" key="7">
    <source>
        <dbReference type="Proteomes" id="UP000681162"/>
    </source>
</evidence>
<keyword evidence="6" id="KW-0282">Flagellum</keyword>
<keyword evidence="2" id="KW-0975">Bacterial flagellum</keyword>
<evidence type="ECO:0000259" key="5">
    <source>
        <dbReference type="Pfam" id="PF22692"/>
    </source>
</evidence>
<feature type="domain" description="Flagellar basal body rod protein N-terminal" evidence="3">
    <location>
        <begin position="15"/>
        <end position="35"/>
    </location>
</feature>
<dbReference type="Pfam" id="PF00460">
    <property type="entry name" value="Flg_bb_rod"/>
    <property type="match status" value="1"/>
</dbReference>
<dbReference type="Pfam" id="PF22692">
    <property type="entry name" value="LlgE_F_G_D1"/>
    <property type="match status" value="1"/>
</dbReference>
<accession>A0A919XM10</accession>
<reference evidence="6 7" key="1">
    <citation type="submission" date="2021-03" db="EMBL/GenBank/DDBJ databases">
        <title>Antimicrobial resistance genes in bacteria isolated from Japanese honey, and their potential for conferring macrolide and lincosamide resistance in the American foulbrood pathogen Paenibacillus larvae.</title>
        <authorList>
            <person name="Okamoto M."/>
            <person name="Kumagai M."/>
            <person name="Kanamori H."/>
            <person name="Takamatsu D."/>
        </authorList>
    </citation>
    <scope>NUCLEOTIDE SEQUENCE [LARGE SCALE GENOMIC DNA]</scope>
    <source>
        <strain evidence="6 7">J41TS12</strain>
    </source>
</reference>
<keyword evidence="6" id="KW-0969">Cilium</keyword>
<evidence type="ECO:0000259" key="4">
    <source>
        <dbReference type="Pfam" id="PF06429"/>
    </source>
</evidence>
<dbReference type="PANTHER" id="PTHR30435">
    <property type="entry name" value="FLAGELLAR PROTEIN"/>
    <property type="match status" value="1"/>
</dbReference>
<dbReference type="RefSeq" id="WP_212937697.1">
    <property type="nucleotide sequence ID" value="NZ_BORR01000001.1"/>
</dbReference>
<comment type="subcellular location">
    <subcellularLocation>
        <location evidence="2">Bacterial flagellum basal body</location>
    </subcellularLocation>
</comment>
<dbReference type="EMBL" id="BORR01000001">
    <property type="protein sequence ID" value="GIO35239.1"/>
    <property type="molecule type" value="Genomic_DNA"/>
</dbReference>
<dbReference type="InterPro" id="IPR010930">
    <property type="entry name" value="Flg_bb/hook_C_dom"/>
</dbReference>
<name>A0A919XM10_9BACL</name>
<sequence>MNNSMISAMVSMSGIQKRLDLLAENIANMDTIGYKRKEASFEDTLMRVKSQTSTMQLPGRATPSGFELGFGSRVTGISNNFTQGSIKETGNPTDFAVEGNALFKVEIPSEGEDIVAAYTRAGDFHLQPDPDDAESMLLVNGQGHYVLNAENERIAVPAGAELKVDKQGNIFTILNGESTAAGRVQLLTPIRQEALTSVDGNLFTLVAGAVEADVLADTATLPPNQQAQVRQGAIEASNVNMVDEMAEMLQVQRAYQLAARALTSSETMSGLANNLRG</sequence>
<dbReference type="InterPro" id="IPR001444">
    <property type="entry name" value="Flag_bb_rod_N"/>
</dbReference>
<keyword evidence="7" id="KW-1185">Reference proteome</keyword>
<organism evidence="6 7">
    <name type="scientific">Paenibacillus antibioticophila</name>
    <dbReference type="NCBI Taxonomy" id="1274374"/>
    <lineage>
        <taxon>Bacteria</taxon>
        <taxon>Bacillati</taxon>
        <taxon>Bacillota</taxon>
        <taxon>Bacilli</taxon>
        <taxon>Bacillales</taxon>
        <taxon>Paenibacillaceae</taxon>
        <taxon>Paenibacillus</taxon>
    </lineage>
</organism>
<dbReference type="AlphaFoldDB" id="A0A919XM10"/>
<dbReference type="PANTHER" id="PTHR30435:SF19">
    <property type="entry name" value="FLAGELLAR BASAL-BODY ROD PROTEIN FLGG"/>
    <property type="match status" value="1"/>
</dbReference>
<keyword evidence="6" id="KW-0966">Cell projection</keyword>
<dbReference type="NCBIfam" id="TIGR03506">
    <property type="entry name" value="FlgEFG_subfam"/>
    <property type="match status" value="1"/>
</dbReference>
<dbReference type="InterPro" id="IPR020013">
    <property type="entry name" value="Flagellar_FlgE/F/G"/>
</dbReference>
<feature type="domain" description="Flagellar hook protein FlgE/F/G-like D1" evidence="5">
    <location>
        <begin position="96"/>
        <end position="170"/>
    </location>
</feature>
<dbReference type="GO" id="GO:0009425">
    <property type="term" value="C:bacterial-type flagellum basal body"/>
    <property type="evidence" value="ECO:0007669"/>
    <property type="project" value="UniProtKB-SubCell"/>
</dbReference>